<comment type="caution">
    <text evidence="3">The sequence shown here is derived from an EMBL/GenBank/DDBJ whole genome shotgun (WGS) entry which is preliminary data.</text>
</comment>
<dbReference type="PANTHER" id="PTHR31543:SF0">
    <property type="entry name" value="DYNEIN REGULATORY COMPLEX SUBUNIT 4"/>
    <property type="match status" value="1"/>
</dbReference>
<keyword evidence="1" id="KW-0175">Coiled coil</keyword>
<dbReference type="PANTHER" id="PTHR31543">
    <property type="entry name" value="DYNEIN REGULATORY COMPLEX SUBUNIT 4"/>
    <property type="match status" value="1"/>
</dbReference>
<evidence type="ECO:0000313" key="3">
    <source>
        <dbReference type="EMBL" id="CAF0848309.1"/>
    </source>
</evidence>
<dbReference type="GO" id="GO:0048870">
    <property type="term" value="P:cell motility"/>
    <property type="evidence" value="ECO:0007669"/>
    <property type="project" value="InterPro"/>
</dbReference>
<evidence type="ECO:0000256" key="2">
    <source>
        <dbReference type="SAM" id="MobiDB-lite"/>
    </source>
</evidence>
<feature type="compositionally biased region" description="Basic residues" evidence="2">
    <location>
        <begin position="11"/>
        <end position="22"/>
    </location>
</feature>
<sequence>MNEEKADKKTKVSKKSKGKSKIAKNSDPTEINHEEYIKNLQELYEREREQRCCFQLERDKLVKIRDVDRERYNELKIQLLEAEDKLIKYEEYHTTEIENLRKKIKYLIGERDMKINGLKLQVNVESKINLEMGLEDRNLYLNGIRESVKKLNEDRLNLDEAIKNLTLENEIKISEIHNEYTKTVLSIQKACEMRFNGERDNFSLILRNAIHEIAEAKNSQIAQIKQLKDKAFEDMRTYFKELNQNLMNHIQDLTKRTRTIERDLKDMEAKKHKYEVECEKLKLKNDSLSKENYSLNLKSNLYIKNSRVFQLRNVEFNDLKDKYKDLDLKYEALLKTYENLKAENNRLEQYIQNLVLKFKQKNETFKYFALKTQEKQIKLLPLNLE</sequence>
<organism evidence="3 4">
    <name type="scientific">Brachionus calyciflorus</name>
    <dbReference type="NCBI Taxonomy" id="104777"/>
    <lineage>
        <taxon>Eukaryota</taxon>
        <taxon>Metazoa</taxon>
        <taxon>Spiralia</taxon>
        <taxon>Gnathifera</taxon>
        <taxon>Rotifera</taxon>
        <taxon>Eurotatoria</taxon>
        <taxon>Monogononta</taxon>
        <taxon>Pseudotrocha</taxon>
        <taxon>Ploima</taxon>
        <taxon>Brachionidae</taxon>
        <taxon>Brachionus</taxon>
    </lineage>
</organism>
<accession>A0A813VN91</accession>
<dbReference type="AlphaFoldDB" id="A0A813VN91"/>
<gene>
    <name evidence="3" type="ORF">OXX778_LOCUS8814</name>
</gene>
<dbReference type="GO" id="GO:0031267">
    <property type="term" value="F:small GTPase binding"/>
    <property type="evidence" value="ECO:0007669"/>
    <property type="project" value="InterPro"/>
</dbReference>
<feature type="region of interest" description="Disordered" evidence="2">
    <location>
        <begin position="1"/>
        <end position="31"/>
    </location>
</feature>
<evidence type="ECO:0008006" key="5">
    <source>
        <dbReference type="Google" id="ProtNLM"/>
    </source>
</evidence>
<dbReference type="InterPro" id="IPR039308">
    <property type="entry name" value="GAS8"/>
</dbReference>
<dbReference type="Proteomes" id="UP000663879">
    <property type="component" value="Unassembled WGS sequence"/>
</dbReference>
<evidence type="ECO:0000256" key="1">
    <source>
        <dbReference type="SAM" id="Coils"/>
    </source>
</evidence>
<dbReference type="GO" id="GO:0005874">
    <property type="term" value="C:microtubule"/>
    <property type="evidence" value="ECO:0007669"/>
    <property type="project" value="TreeGrafter"/>
</dbReference>
<protein>
    <recommendedName>
        <fullName evidence="5">Growth arrest-specific protein 8 domain-containing protein</fullName>
    </recommendedName>
</protein>
<feature type="compositionally biased region" description="Basic and acidic residues" evidence="2">
    <location>
        <begin position="1"/>
        <end position="10"/>
    </location>
</feature>
<proteinExistence type="predicted"/>
<feature type="coiled-coil region" evidence="1">
    <location>
        <begin position="65"/>
        <end position="92"/>
    </location>
</feature>
<feature type="coiled-coil region" evidence="1">
    <location>
        <begin position="316"/>
        <end position="357"/>
    </location>
</feature>
<name>A0A813VN91_9BILA</name>
<dbReference type="GO" id="GO:0008017">
    <property type="term" value="F:microtubule binding"/>
    <property type="evidence" value="ECO:0007669"/>
    <property type="project" value="InterPro"/>
</dbReference>
<feature type="coiled-coil region" evidence="1">
    <location>
        <begin position="210"/>
        <end position="291"/>
    </location>
</feature>
<dbReference type="OrthoDB" id="10443959at2759"/>
<keyword evidence="4" id="KW-1185">Reference proteome</keyword>
<reference evidence="3" key="1">
    <citation type="submission" date="2021-02" db="EMBL/GenBank/DDBJ databases">
        <authorList>
            <person name="Nowell W R."/>
        </authorList>
    </citation>
    <scope>NUCLEOTIDE SEQUENCE</scope>
    <source>
        <strain evidence="3">Ploen Becks lab</strain>
    </source>
</reference>
<dbReference type="GO" id="GO:0005794">
    <property type="term" value="C:Golgi apparatus"/>
    <property type="evidence" value="ECO:0007669"/>
    <property type="project" value="TreeGrafter"/>
</dbReference>
<evidence type="ECO:0000313" key="4">
    <source>
        <dbReference type="Proteomes" id="UP000663879"/>
    </source>
</evidence>
<dbReference type="EMBL" id="CAJNOC010001248">
    <property type="protein sequence ID" value="CAF0848309.1"/>
    <property type="molecule type" value="Genomic_DNA"/>
</dbReference>